<evidence type="ECO:0000313" key="4">
    <source>
        <dbReference type="Proteomes" id="UP000092460"/>
    </source>
</evidence>
<reference evidence="3" key="2">
    <citation type="submission" date="2020-05" db="UniProtKB">
        <authorList>
            <consortium name="EnsemblMetazoa"/>
        </authorList>
    </citation>
    <scope>IDENTIFICATION</scope>
    <source>
        <strain evidence="3">IAEA</strain>
    </source>
</reference>
<dbReference type="PANTHER" id="PTHR12598">
    <property type="entry name" value="COPPER HOMEOSTASIS PROTEIN CUTC"/>
    <property type="match status" value="1"/>
</dbReference>
<organism evidence="3 4">
    <name type="scientific">Glossina palpalis gambiensis</name>
    <dbReference type="NCBI Taxonomy" id="67801"/>
    <lineage>
        <taxon>Eukaryota</taxon>
        <taxon>Metazoa</taxon>
        <taxon>Ecdysozoa</taxon>
        <taxon>Arthropoda</taxon>
        <taxon>Hexapoda</taxon>
        <taxon>Insecta</taxon>
        <taxon>Pterygota</taxon>
        <taxon>Neoptera</taxon>
        <taxon>Endopterygota</taxon>
        <taxon>Diptera</taxon>
        <taxon>Brachycera</taxon>
        <taxon>Muscomorpha</taxon>
        <taxon>Hippoboscoidea</taxon>
        <taxon>Glossinidae</taxon>
        <taxon>Glossina</taxon>
    </lineage>
</organism>
<dbReference type="EMBL" id="JXJN01024779">
    <property type="status" value="NOT_ANNOTATED_CDS"/>
    <property type="molecule type" value="Genomic_DNA"/>
</dbReference>
<dbReference type="InterPro" id="IPR036822">
    <property type="entry name" value="CutC-like_dom_sf"/>
</dbReference>
<dbReference type="SUPFAM" id="SSF110395">
    <property type="entry name" value="CutC-like"/>
    <property type="match status" value="1"/>
</dbReference>
<dbReference type="STRING" id="67801.A0A1B0C341"/>
<dbReference type="GO" id="GO:0005507">
    <property type="term" value="F:copper ion binding"/>
    <property type="evidence" value="ECO:0007669"/>
    <property type="project" value="TreeGrafter"/>
</dbReference>
<sequence length="276" mass="30148">MSSSKDIKLEVCVDSIASAIAAAESGAARLELCSALSEGGLTPTIGILKSLKGFIAIPIYCMLRPRSGDDFIYTDYEMQAMLTDLDMLREQGADGFVFGSLTPTRSINVKQCQQVLEHAQGLPVTFHRAFDITDMTRMQETVRQIVELGFKRILTSGFKPSAHEGIEYIAQLIAKNHRDIIIMPGAGIRVGNLEEILTTTKCIEFHSSAKSKADAPPACNNITLTASDNNVIASSNLSMDCDVISTSRQDLLMYEMTDANVVRKLVFIAKAMSEKN</sequence>
<keyword evidence="4" id="KW-1185">Reference proteome</keyword>
<dbReference type="PANTHER" id="PTHR12598:SF0">
    <property type="entry name" value="COPPER HOMEOSTASIS PROTEIN CUTC HOMOLOG"/>
    <property type="match status" value="1"/>
</dbReference>
<reference evidence="4" key="1">
    <citation type="submission" date="2015-01" db="EMBL/GenBank/DDBJ databases">
        <authorList>
            <person name="Aksoy S."/>
            <person name="Warren W."/>
            <person name="Wilson R.K."/>
        </authorList>
    </citation>
    <scope>NUCLEOTIDE SEQUENCE [LARGE SCALE GENOMIC DNA]</scope>
    <source>
        <strain evidence="4">IAEA</strain>
    </source>
</reference>
<dbReference type="Gene3D" id="3.20.20.380">
    <property type="entry name" value="Copper homeostasis (CutC) domain"/>
    <property type="match status" value="1"/>
</dbReference>
<accession>A0A1B0C341</accession>
<dbReference type="VEuPathDB" id="VectorBase:GPPI047808"/>
<dbReference type="FunFam" id="3.20.20.380:FF:000001">
    <property type="entry name" value="Copper homeostasis protein CutC"/>
    <property type="match status" value="1"/>
</dbReference>
<evidence type="ECO:0000256" key="1">
    <source>
        <dbReference type="ARBA" id="ARBA00007768"/>
    </source>
</evidence>
<evidence type="ECO:0000256" key="2">
    <source>
        <dbReference type="ARBA" id="ARBA00019014"/>
    </source>
</evidence>
<dbReference type="HAMAP" id="MF_00795">
    <property type="entry name" value="CutC"/>
    <property type="match status" value="1"/>
</dbReference>
<dbReference type="Pfam" id="PF03932">
    <property type="entry name" value="CutC"/>
    <property type="match status" value="1"/>
</dbReference>
<name>A0A1B0C341_9MUSC</name>
<dbReference type="AlphaFoldDB" id="A0A1B0C341"/>
<comment type="similarity">
    <text evidence="1">Belongs to the CutC family.</text>
</comment>
<protein>
    <recommendedName>
        <fullName evidence="2">Copper homeostasis protein cutC homolog</fullName>
    </recommendedName>
</protein>
<evidence type="ECO:0000313" key="3">
    <source>
        <dbReference type="EnsemblMetazoa" id="GPPI047808-PA"/>
    </source>
</evidence>
<proteinExistence type="inferred from homology"/>
<dbReference type="InterPro" id="IPR005627">
    <property type="entry name" value="CutC-like"/>
</dbReference>
<dbReference type="Proteomes" id="UP000092460">
    <property type="component" value="Unassembled WGS sequence"/>
</dbReference>
<dbReference type="EnsemblMetazoa" id="GPPI047808-RA">
    <property type="protein sequence ID" value="GPPI047808-PA"/>
    <property type="gene ID" value="GPPI047808"/>
</dbReference>